<accession>A0A4P2WVC3</accession>
<name>A0A4P2WVC3_9CAUD</name>
<proteinExistence type="predicted"/>
<evidence type="ECO:0000313" key="1">
    <source>
        <dbReference type="EMBL" id="BBK03798.1"/>
    </source>
</evidence>
<protein>
    <submittedName>
        <fullName evidence="1">Uncharacterized protein</fullName>
    </submittedName>
</protein>
<sequence>MKLPGYVEIYVRLDKDGNLKAKELTHMIIKYGVDTVVEVENEQVKGEYVKIKGRGLRTNPTYFVGVHLDTGKEVVEMVA</sequence>
<dbReference type="RefSeq" id="YP_009877058.1">
    <property type="nucleotide sequence ID" value="NC_049384.1"/>
</dbReference>
<evidence type="ECO:0000313" key="2">
    <source>
        <dbReference type="Proteomes" id="UP000248666"/>
    </source>
</evidence>
<dbReference type="KEGG" id="vg:55806255"/>
<organism evidence="1 2">
    <name type="scientific">Enterobacter phage EspM4VN</name>
    <dbReference type="NCBI Taxonomy" id="2137745"/>
    <lineage>
        <taxon>Viruses</taxon>
        <taxon>Duplodnaviria</taxon>
        <taxon>Heunggongvirae</taxon>
        <taxon>Uroviricota</taxon>
        <taxon>Caudoviricetes</taxon>
        <taxon>Pantevenvirales</taxon>
        <taxon>Ackermannviridae</taxon>
        <taxon>Aglimvirinae</taxon>
        <taxon>Agtrevirus</taxon>
        <taxon>Agtrevirus EM4</taxon>
    </lineage>
</organism>
<dbReference type="EMBL" id="LC373201">
    <property type="protein sequence ID" value="BBK03798.1"/>
    <property type="molecule type" value="Genomic_DNA"/>
</dbReference>
<dbReference type="GeneID" id="55806255"/>
<keyword evidence="2" id="KW-1185">Reference proteome</keyword>
<dbReference type="Proteomes" id="UP000248666">
    <property type="component" value="Segment"/>
</dbReference>
<reference evidence="1 2" key="1">
    <citation type="submission" date="2018-02" db="EMBL/GenBank/DDBJ databases">
        <title>Isolation and characterization of bacteriophage of Enterobacter asburiae, a cause of soft rot disease of plants in Vietnam.</title>
        <authorList>
            <person name="Doi K."/>
            <person name="Nagayoshi Y."/>
            <person name="Fujino Y."/>
            <person name="Thanh N.C."/>
        </authorList>
    </citation>
    <scope>NUCLEOTIDE SEQUENCE [LARGE SCALE GENOMIC DNA]</scope>
</reference>